<dbReference type="eggNOG" id="ENOG5031RUU">
    <property type="taxonomic scope" value="Bacteria"/>
</dbReference>
<dbReference type="PROSITE" id="PS51257">
    <property type="entry name" value="PROKAR_LIPOPROTEIN"/>
    <property type="match status" value="1"/>
</dbReference>
<dbReference type="Proteomes" id="UP000023785">
    <property type="component" value="Unassembled WGS sequence"/>
</dbReference>
<dbReference type="RefSeq" id="WP_023271929.1">
    <property type="nucleotide sequence ID" value="NZ_KI530712.1"/>
</dbReference>
<keyword evidence="4" id="KW-1185">Reference proteome</keyword>
<feature type="compositionally biased region" description="Basic and acidic residues" evidence="1">
    <location>
        <begin position="51"/>
        <end position="62"/>
    </location>
</feature>
<evidence type="ECO:0000313" key="4">
    <source>
        <dbReference type="Proteomes" id="UP000023785"/>
    </source>
</evidence>
<dbReference type="AlphaFoldDB" id="V2TFY3"/>
<dbReference type="STRING" id="1392540.P256_00326"/>
<accession>V2TFY3</accession>
<dbReference type="HOGENOM" id="CLU_188112_0_0_6"/>
<feature type="chain" id="PRO_5004708836" evidence="2">
    <location>
        <begin position="22"/>
        <end position="70"/>
    </location>
</feature>
<feature type="region of interest" description="Disordered" evidence="1">
    <location>
        <begin position="26"/>
        <end position="70"/>
    </location>
</feature>
<feature type="compositionally biased region" description="Low complexity" evidence="1">
    <location>
        <begin position="32"/>
        <end position="43"/>
    </location>
</feature>
<evidence type="ECO:0000313" key="3">
    <source>
        <dbReference type="EMBL" id="ESK40898.1"/>
    </source>
</evidence>
<name>V2TFY3_9GAMM</name>
<organism evidence="3 4">
    <name type="scientific">Acinetobacter nectaris CIP 110549</name>
    <dbReference type="NCBI Taxonomy" id="1392540"/>
    <lineage>
        <taxon>Bacteria</taxon>
        <taxon>Pseudomonadati</taxon>
        <taxon>Pseudomonadota</taxon>
        <taxon>Gammaproteobacteria</taxon>
        <taxon>Moraxellales</taxon>
        <taxon>Moraxellaceae</taxon>
        <taxon>Acinetobacter</taxon>
    </lineage>
</organism>
<evidence type="ECO:0000256" key="2">
    <source>
        <dbReference type="SAM" id="SignalP"/>
    </source>
</evidence>
<proteinExistence type="predicted"/>
<dbReference type="EMBL" id="AYER01000002">
    <property type="protein sequence ID" value="ESK40898.1"/>
    <property type="molecule type" value="Genomic_DNA"/>
</dbReference>
<keyword evidence="2" id="KW-0732">Signal</keyword>
<reference evidence="3 4" key="1">
    <citation type="submission" date="2013-10" db="EMBL/GenBank/DDBJ databases">
        <title>The Genome Sequence of Acinetobacter nectaris CIP 110549.</title>
        <authorList>
            <consortium name="The Broad Institute Genomics Platform"/>
            <consortium name="The Broad Institute Genome Sequencing Center for Infectious Disease"/>
            <person name="Cerqueira G."/>
            <person name="Feldgarden M."/>
            <person name="Courvalin P."/>
            <person name="Grillot-Courvalin C."/>
            <person name="Clermont D."/>
            <person name="Rocha E."/>
            <person name="Yoon E.-J."/>
            <person name="Nemec A."/>
            <person name="Young S.K."/>
            <person name="Zeng Q."/>
            <person name="Gargeya S."/>
            <person name="Fitzgerald M."/>
            <person name="Abouelleil A."/>
            <person name="Alvarado L."/>
            <person name="Berlin A.M."/>
            <person name="Chapman S.B."/>
            <person name="Gainer-Dewar J."/>
            <person name="Goldberg J."/>
            <person name="Gnerre S."/>
            <person name="Griggs A."/>
            <person name="Gujja S."/>
            <person name="Hansen M."/>
            <person name="Howarth C."/>
            <person name="Imamovic A."/>
            <person name="Ireland A."/>
            <person name="Larimer J."/>
            <person name="McCowan C."/>
            <person name="Murphy C."/>
            <person name="Pearson M."/>
            <person name="Poon T.W."/>
            <person name="Priest M."/>
            <person name="Roberts A."/>
            <person name="Saif S."/>
            <person name="Shea T."/>
            <person name="Sykes S."/>
            <person name="Wortman J."/>
            <person name="Nusbaum C."/>
            <person name="Birren B."/>
        </authorList>
    </citation>
    <scope>NUCLEOTIDE SEQUENCE [LARGE SCALE GENOMIC DNA]</scope>
    <source>
        <strain evidence="3 4">CIP 110549</strain>
    </source>
</reference>
<dbReference type="PATRIC" id="fig|1392540.3.peg.316"/>
<dbReference type="OrthoDB" id="6713469at2"/>
<evidence type="ECO:0000256" key="1">
    <source>
        <dbReference type="SAM" id="MobiDB-lite"/>
    </source>
</evidence>
<sequence>MKQLLIIALGLVTLGTFTACSKNENHAATENSTAASAVSSDTSPEQQAKIDAIDKPVLDSKNTDVPAKLQ</sequence>
<gene>
    <name evidence="3" type="ORF">P256_00326</name>
</gene>
<protein>
    <submittedName>
        <fullName evidence="3">Uncharacterized protein</fullName>
    </submittedName>
</protein>
<comment type="caution">
    <text evidence="3">The sequence shown here is derived from an EMBL/GenBank/DDBJ whole genome shotgun (WGS) entry which is preliminary data.</text>
</comment>
<feature type="signal peptide" evidence="2">
    <location>
        <begin position="1"/>
        <end position="21"/>
    </location>
</feature>